<evidence type="ECO:0008006" key="5">
    <source>
        <dbReference type="Google" id="ProtNLM"/>
    </source>
</evidence>
<keyword evidence="2" id="KW-0812">Transmembrane</keyword>
<evidence type="ECO:0000256" key="1">
    <source>
        <dbReference type="SAM" id="MobiDB-lite"/>
    </source>
</evidence>
<evidence type="ECO:0000256" key="2">
    <source>
        <dbReference type="SAM" id="Phobius"/>
    </source>
</evidence>
<dbReference type="OrthoDB" id="2329681at2"/>
<dbReference type="Proteomes" id="UP000185427">
    <property type="component" value="Chromosome"/>
</dbReference>
<evidence type="ECO:0000313" key="3">
    <source>
        <dbReference type="EMBL" id="APU45379.1"/>
    </source>
</evidence>
<evidence type="ECO:0000313" key="4">
    <source>
        <dbReference type="Proteomes" id="UP000185427"/>
    </source>
</evidence>
<dbReference type="Pfam" id="PF10097">
    <property type="entry name" value="DUF2335"/>
    <property type="match status" value="1"/>
</dbReference>
<protein>
    <recommendedName>
        <fullName evidence="5">DUF2335 domain-containing protein</fullName>
    </recommendedName>
</protein>
<feature type="transmembrane region" description="Helical" evidence="2">
    <location>
        <begin position="98"/>
        <end position="116"/>
    </location>
</feature>
<dbReference type="InterPro" id="IPR019284">
    <property type="entry name" value="RP532"/>
</dbReference>
<feature type="compositionally biased region" description="Basic and acidic residues" evidence="1">
    <location>
        <begin position="146"/>
        <end position="159"/>
    </location>
</feature>
<organism evidence="3 4">
    <name type="scientific">Limosilactobacillus fermentum</name>
    <name type="common">Lactobacillus fermentum</name>
    <dbReference type="NCBI Taxonomy" id="1613"/>
    <lineage>
        <taxon>Bacteria</taxon>
        <taxon>Bacillati</taxon>
        <taxon>Bacillota</taxon>
        <taxon>Bacilli</taxon>
        <taxon>Lactobacillales</taxon>
        <taxon>Lactobacillaceae</taxon>
        <taxon>Limosilactobacillus</taxon>
    </lineage>
</organism>
<gene>
    <name evidence="3" type="ORF">BUW47_02495</name>
</gene>
<name>A0A1L7GU06_LIMFE</name>
<keyword evidence="2" id="KW-1133">Transmembrane helix</keyword>
<reference evidence="3 4" key="1">
    <citation type="submission" date="2016-12" db="EMBL/GenBank/DDBJ databases">
        <title>Complete Genome Sequence of Lactobacillus fermentum Strain SNUV175, a Probiotic for Treatment of Bacterial Vaginosis.</title>
        <authorList>
            <person name="Lee S."/>
            <person name="You H.J."/>
            <person name="Kwon B."/>
            <person name="Ko G."/>
        </authorList>
    </citation>
    <scope>NUCLEOTIDE SEQUENCE [LARGE SCALE GENOMIC DNA]</scope>
    <source>
        <strain evidence="3 4">SNUV175</strain>
    </source>
</reference>
<sequence length="168" mass="19104">MATKEEHAKPVKGEQQNVDNVIDHVKRLPRDEQHQVMQKLEMFSGPIPAPHILEQYDKMDPGAAKQIIDNGVEESHHRRQMESKMLEMSRKKNIRRDWMGFVIGIVAIFVGAFLIYKDHYVVGTIFSGISILGLVGQFLGEAPTDSSEKRTDNQSEKGTDNQSEEKDE</sequence>
<proteinExistence type="predicted"/>
<keyword evidence="2" id="KW-0472">Membrane</keyword>
<feature type="region of interest" description="Disordered" evidence="1">
    <location>
        <begin position="142"/>
        <end position="168"/>
    </location>
</feature>
<feature type="transmembrane region" description="Helical" evidence="2">
    <location>
        <begin position="122"/>
        <end position="140"/>
    </location>
</feature>
<accession>A0A1L7GU06</accession>
<dbReference type="AlphaFoldDB" id="A0A1L7GU06"/>
<dbReference type="RefSeq" id="WP_075667172.1">
    <property type="nucleotide sequence ID" value="NZ_CP019030.1"/>
</dbReference>
<dbReference type="EMBL" id="CP019030">
    <property type="protein sequence ID" value="APU45379.1"/>
    <property type="molecule type" value="Genomic_DNA"/>
</dbReference>